<sequence length="1034" mass="116954">MADNEVAGLSMANLSEKVKQKVANSQGNQKPKQKGDKKAGSKDKKNGRKNDKKNDRQDSTPKNKPKYEKKSRDVSSPAKNGNGSDLLKEIEELGGSKEDLELINGADTGSDSEVEFDEGSGEDADLTQDLSSYMKEIGFTVSDEKLNNKQKKEDYRDKINKDREDREERDRKKEKTNEKQSKANDNKNVQLKSFKIDELVHPGKMVLESRTDWYSPDIDAPVPPSQHLDQATIEKLYTKCKDLLTKENEVYIHQDAKSSSQKQFLSQLLSSGTLSDKISALTLLIQESPLHSIKYLDQLLGLCRKKARRTALQGVAAIKDLFVGGVLPDRKLKWFKNQPLSLQTPLEWLLVWVYEDWLKGFYFNLLQTLEVLSHDTIENIRSSTVIHVFDLLKAKPEQEVNLLRLGVNKLGDSDRKVASKVSYCLLQLEQQHPAMKAIVVESITELIFRSGSDYHARYYSTITLNQTILAHKDIELANTLMKTYLNLFERLLAEWDKTNGPKKEEEPAAKVKKPRWKNKGNKGKHGGTRQEAKTAEVVKEEENAKLNSAILTGLNRAFPFSDLPSSVFDQHLDTLYRVTHSANFNTGVQALILIHQITKKREDQKDRFYRTLYESLLDPRLTTSAKLRLYLNLMYKALKSDSNQDRLKAFAKRMMQVASSWLSIGAITAVIYLLIQIEKAVPNLRELLSEHEPAESEAACYDGKKRDPAFANASSSRLWELAFLAHHYHPTVSYYADAYLNNDDSELIKPDLTLHTLVHFLDKFVYKNARKPTSKGQSIMQPLAGGDAELLPGATDGSQKPINARKWSDINLEDVDVSERFFHQYFTSRGPTQPQNEKAKKTDEEDEEIDDDEVWKALVASQPEIEGEGSDLSDMDDLDEEDISLDESDLMEDEDIEEDSDAEADLIEGEDDDSGSGIEAFDMGDEDDSDSGIEAFDMGDEDEDEDEDEDDNEQGGDSEDEFEGFDDEEGLLDSDAEIEAPMAAKSETKGKKRALKDSDDGKKKSKRQRLKDLPEFADADEYAQYLQSSDEDYS</sequence>
<evidence type="ECO:0000313" key="4">
    <source>
        <dbReference type="EMBL" id="CDP36008.1"/>
    </source>
</evidence>
<proteinExistence type="inferred from homology"/>
<reference evidence="4" key="1">
    <citation type="submission" date="2014-02" db="EMBL/GenBank/DDBJ databases">
        <authorList>
            <person name="Genoscope - CEA"/>
        </authorList>
    </citation>
    <scope>NUCLEOTIDE SEQUENCE</scope>
    <source>
        <strain evidence="4">LS3</strain>
    </source>
</reference>
<dbReference type="PANTHER" id="PTHR12048:SF0">
    <property type="entry name" value="CCAAT_ENHANCER-BINDING PROTEIN ZETA"/>
    <property type="match status" value="1"/>
</dbReference>
<evidence type="ECO:0000256" key="2">
    <source>
        <dbReference type="SAM" id="MobiDB-lite"/>
    </source>
</evidence>
<feature type="compositionally biased region" description="Basic and acidic residues" evidence="2">
    <location>
        <begin position="142"/>
        <end position="185"/>
    </location>
</feature>
<comment type="similarity">
    <text evidence="1">Belongs to the CBF/MAK21 family.</text>
</comment>
<feature type="compositionally biased region" description="Acidic residues" evidence="2">
    <location>
        <begin position="865"/>
        <end position="914"/>
    </location>
</feature>
<feature type="compositionally biased region" description="Basic and acidic residues" evidence="2">
    <location>
        <begin position="499"/>
        <end position="509"/>
    </location>
</feature>
<feature type="compositionally biased region" description="Polar residues" evidence="2">
    <location>
        <begin position="825"/>
        <end position="836"/>
    </location>
</feature>
<dbReference type="GO" id="GO:0005634">
    <property type="term" value="C:nucleus"/>
    <property type="evidence" value="ECO:0007669"/>
    <property type="project" value="TreeGrafter"/>
</dbReference>
<feature type="compositionally biased region" description="Acidic residues" evidence="2">
    <location>
        <begin position="110"/>
        <end position="126"/>
    </location>
</feature>
<dbReference type="Pfam" id="PF03914">
    <property type="entry name" value="CBF"/>
    <property type="match status" value="1"/>
</dbReference>
<feature type="compositionally biased region" description="Basic and acidic residues" evidence="2">
    <location>
        <begin position="86"/>
        <end position="100"/>
    </location>
</feature>
<evidence type="ECO:0000259" key="3">
    <source>
        <dbReference type="Pfam" id="PF03914"/>
    </source>
</evidence>
<reference evidence="4" key="2">
    <citation type="submission" date="2014-06" db="EMBL/GenBank/DDBJ databases">
        <title>The complete genome of Blastobotrys (Arxula) adeninivorans LS3 - a yeast of biotechnological interest.</title>
        <authorList>
            <person name="Kunze G."/>
            <person name="Gaillardin C."/>
            <person name="Czernicka M."/>
            <person name="Durrens P."/>
            <person name="Martin T."/>
            <person name="Boer E."/>
            <person name="Gabaldon T."/>
            <person name="Cruz J."/>
            <person name="Talla E."/>
            <person name="Marck C."/>
            <person name="Goffeau A."/>
            <person name="Barbe V."/>
            <person name="Baret P."/>
            <person name="Baronian K."/>
            <person name="Beier S."/>
            <person name="Bleykasten C."/>
            <person name="Bode R."/>
            <person name="Casaregola S."/>
            <person name="Despons L."/>
            <person name="Fairhead C."/>
            <person name="Giersberg M."/>
            <person name="Gierski P."/>
            <person name="Hahnel U."/>
            <person name="Hartmann A."/>
            <person name="Jankowska D."/>
            <person name="Jubin C."/>
            <person name="Jung P."/>
            <person name="Lafontaine I."/>
            <person name="Leh-Louis V."/>
            <person name="Lemaire M."/>
            <person name="Marcet-Houben M."/>
            <person name="Mascher M."/>
            <person name="Morel G."/>
            <person name="Richard G.-F."/>
            <person name="Riechen J."/>
            <person name="Sacerdot C."/>
            <person name="Sarkar A."/>
            <person name="Savel G."/>
            <person name="Schacherer J."/>
            <person name="Sherman D."/>
            <person name="Straub M.-L."/>
            <person name="Stein N."/>
            <person name="Thierry A."/>
            <person name="Trautwein-Schult A."/>
            <person name="Westhof E."/>
            <person name="Worch S."/>
            <person name="Dujon B."/>
            <person name="Souciet J.-L."/>
            <person name="Wincker P."/>
            <person name="Scholz U."/>
            <person name="Neuveglise N."/>
        </authorList>
    </citation>
    <scope>NUCLEOTIDE SEQUENCE</scope>
    <source>
        <strain evidence="4">LS3</strain>
    </source>
</reference>
<dbReference type="InterPro" id="IPR005612">
    <property type="entry name" value="CCAAT-binding_factor"/>
</dbReference>
<dbReference type="EMBL" id="HG937692">
    <property type="protein sequence ID" value="CDP36008.1"/>
    <property type="molecule type" value="Genomic_DNA"/>
</dbReference>
<feature type="region of interest" description="Disordered" evidence="2">
    <location>
        <begin position="825"/>
        <end position="1034"/>
    </location>
</feature>
<feature type="domain" description="CCAAT-binding factor" evidence="3">
    <location>
        <begin position="588"/>
        <end position="736"/>
    </location>
</feature>
<accession>A0A060T4W5</accession>
<evidence type="ECO:0000256" key="1">
    <source>
        <dbReference type="ARBA" id="ARBA00007797"/>
    </source>
</evidence>
<dbReference type="InterPro" id="IPR040155">
    <property type="entry name" value="CEBPZ/Mak21-like"/>
</dbReference>
<feature type="compositionally biased region" description="Acidic residues" evidence="2">
    <location>
        <begin position="844"/>
        <end position="853"/>
    </location>
</feature>
<dbReference type="PhylomeDB" id="A0A060T4W5"/>
<dbReference type="InterPro" id="IPR016024">
    <property type="entry name" value="ARM-type_fold"/>
</dbReference>
<feature type="region of interest" description="Disordered" evidence="2">
    <location>
        <begin position="1"/>
        <end position="188"/>
    </location>
</feature>
<feature type="compositionally biased region" description="Acidic residues" evidence="2">
    <location>
        <begin position="922"/>
        <end position="978"/>
    </location>
</feature>
<feature type="compositionally biased region" description="Basic and acidic residues" evidence="2">
    <location>
        <begin position="528"/>
        <end position="537"/>
    </location>
</feature>
<feature type="region of interest" description="Disordered" evidence="2">
    <location>
        <begin position="499"/>
        <end position="537"/>
    </location>
</feature>
<dbReference type="SUPFAM" id="SSF48371">
    <property type="entry name" value="ARM repeat"/>
    <property type="match status" value="1"/>
</dbReference>
<feature type="compositionally biased region" description="Basic residues" evidence="2">
    <location>
        <begin position="510"/>
        <end position="527"/>
    </location>
</feature>
<dbReference type="PANTHER" id="PTHR12048">
    <property type="entry name" value="CCAAT-BINDING FACTOR-RELATED"/>
    <property type="match status" value="1"/>
</dbReference>
<name>A0A060T4W5_BLAAD</name>
<dbReference type="AlphaFoldDB" id="A0A060T4W5"/>
<gene>
    <name evidence="4" type="ORF">GNLVRS02_ARAD1B03190g</name>
</gene>
<feature type="compositionally biased region" description="Basic and acidic residues" evidence="2">
    <location>
        <begin position="33"/>
        <end position="73"/>
    </location>
</feature>
<organism evidence="4">
    <name type="scientific">Blastobotrys adeninivorans</name>
    <name type="common">Yeast</name>
    <name type="synonym">Arxula adeninivorans</name>
    <dbReference type="NCBI Taxonomy" id="409370"/>
    <lineage>
        <taxon>Eukaryota</taxon>
        <taxon>Fungi</taxon>
        <taxon>Dikarya</taxon>
        <taxon>Ascomycota</taxon>
        <taxon>Saccharomycotina</taxon>
        <taxon>Dipodascomycetes</taxon>
        <taxon>Dipodascales</taxon>
        <taxon>Trichomonascaceae</taxon>
        <taxon>Blastobotrys</taxon>
    </lineage>
</organism>
<protein>
    <submittedName>
        <fullName evidence="4">ARAD1B03190p</fullName>
    </submittedName>
</protein>